<comment type="subcellular location">
    <subcellularLocation>
        <location evidence="1">Cell membrane</location>
        <topology evidence="1">Multi-pass membrane protein</topology>
    </subcellularLocation>
</comment>
<feature type="transmembrane region" description="Helical" evidence="6">
    <location>
        <begin position="37"/>
        <end position="64"/>
    </location>
</feature>
<feature type="transmembrane region" description="Helical" evidence="6">
    <location>
        <begin position="214"/>
        <end position="234"/>
    </location>
</feature>
<evidence type="ECO:0000256" key="2">
    <source>
        <dbReference type="ARBA" id="ARBA00022475"/>
    </source>
</evidence>
<comment type="caution">
    <text evidence="7">The sequence shown here is derived from an EMBL/GenBank/DDBJ whole genome shotgun (WGS) entry which is preliminary data.</text>
</comment>
<feature type="transmembrane region" description="Helical" evidence="6">
    <location>
        <begin position="12"/>
        <end position="31"/>
    </location>
</feature>
<reference evidence="7 8" key="1">
    <citation type="submission" date="2018-10" db="EMBL/GenBank/DDBJ databases">
        <authorList>
            <person name="Li J."/>
        </authorList>
    </citation>
    <scope>NUCLEOTIDE SEQUENCE [LARGE SCALE GENOMIC DNA]</scope>
    <source>
        <strain evidence="7 8">ZD1-4</strain>
    </source>
</reference>
<evidence type="ECO:0000256" key="4">
    <source>
        <dbReference type="ARBA" id="ARBA00022989"/>
    </source>
</evidence>
<feature type="transmembrane region" description="Helical" evidence="6">
    <location>
        <begin position="281"/>
        <end position="303"/>
    </location>
</feature>
<organism evidence="7 8">
    <name type="scientific">Mycetocola zhadangensis</name>
    <dbReference type="NCBI Taxonomy" id="1164595"/>
    <lineage>
        <taxon>Bacteria</taxon>
        <taxon>Bacillati</taxon>
        <taxon>Actinomycetota</taxon>
        <taxon>Actinomycetes</taxon>
        <taxon>Micrococcales</taxon>
        <taxon>Microbacteriaceae</taxon>
        <taxon>Mycetocola</taxon>
    </lineage>
</organism>
<feature type="transmembrane region" description="Helical" evidence="6">
    <location>
        <begin position="375"/>
        <end position="397"/>
    </location>
</feature>
<keyword evidence="5 6" id="KW-0472">Membrane</keyword>
<evidence type="ECO:0000256" key="3">
    <source>
        <dbReference type="ARBA" id="ARBA00022692"/>
    </source>
</evidence>
<evidence type="ECO:0008006" key="9">
    <source>
        <dbReference type="Google" id="ProtNLM"/>
    </source>
</evidence>
<dbReference type="InterPro" id="IPR050833">
    <property type="entry name" value="Poly_Biosynth_Transport"/>
</dbReference>
<accession>A0A3L7IWZ8</accession>
<feature type="transmembrane region" description="Helical" evidence="6">
    <location>
        <begin position="167"/>
        <end position="193"/>
    </location>
</feature>
<evidence type="ECO:0000256" key="5">
    <source>
        <dbReference type="ARBA" id="ARBA00023136"/>
    </source>
</evidence>
<dbReference type="Proteomes" id="UP000282460">
    <property type="component" value="Unassembled WGS sequence"/>
</dbReference>
<evidence type="ECO:0000313" key="8">
    <source>
        <dbReference type="Proteomes" id="UP000282460"/>
    </source>
</evidence>
<proteinExistence type="predicted"/>
<dbReference type="GO" id="GO:0005886">
    <property type="term" value="C:plasma membrane"/>
    <property type="evidence" value="ECO:0007669"/>
    <property type="project" value="UniProtKB-SubCell"/>
</dbReference>
<keyword evidence="8" id="KW-1185">Reference proteome</keyword>
<evidence type="ECO:0000256" key="6">
    <source>
        <dbReference type="SAM" id="Phobius"/>
    </source>
</evidence>
<sequence>MRWLRRIGVIGLYLLIPGLSAVTPLLVLPALTTAYGAVGLTVFGVAQSLGGTAAIMADLGWGVLGPQKVAHSTNEKRSSLYVSAAATRLSALALLAPVAALASFLIVDGDKGAAAVIALGFSAAALSPSWYLIGCNRPLTILWVEGLPKIVAAAVCAVAYLQGAPLFIYGLALVAAAILTWTLSAFATGNGFWPGRGEFKRGASVMREHFPLTIGRTIGAVYTTLPIAIVAVAAPSAAPLFTAVERLMRMALSLLGGFPSRLQSWVGADRENNVKRSRQSLLLNCGLGVFAGVGFAFLAPWVADFVFSGVVDVPLELTAIAGAVILTICASRGLGLSMVAEKKGNWIALANIAAAAVGVPAVFFFSGVIGAKGALFGELLAEFIGLVVQGVILFGGLSRIRWRRGNR</sequence>
<gene>
    <name evidence="7" type="ORF">D9V28_11995</name>
</gene>
<dbReference type="PANTHER" id="PTHR30250">
    <property type="entry name" value="PST FAMILY PREDICTED COLANIC ACID TRANSPORTER"/>
    <property type="match status" value="1"/>
</dbReference>
<evidence type="ECO:0000256" key="1">
    <source>
        <dbReference type="ARBA" id="ARBA00004651"/>
    </source>
</evidence>
<feature type="transmembrane region" description="Helical" evidence="6">
    <location>
        <begin position="315"/>
        <end position="334"/>
    </location>
</feature>
<feature type="transmembrane region" description="Helical" evidence="6">
    <location>
        <begin position="113"/>
        <end position="133"/>
    </location>
</feature>
<feature type="transmembrane region" description="Helical" evidence="6">
    <location>
        <begin position="140"/>
        <end position="161"/>
    </location>
</feature>
<evidence type="ECO:0000313" key="7">
    <source>
        <dbReference type="EMBL" id="RLQ82670.1"/>
    </source>
</evidence>
<keyword evidence="4 6" id="KW-1133">Transmembrane helix</keyword>
<keyword evidence="2" id="KW-1003">Cell membrane</keyword>
<feature type="transmembrane region" description="Helical" evidence="6">
    <location>
        <begin position="240"/>
        <end position="260"/>
    </location>
</feature>
<keyword evidence="3 6" id="KW-0812">Transmembrane</keyword>
<dbReference type="PANTHER" id="PTHR30250:SF11">
    <property type="entry name" value="O-ANTIGEN TRANSPORTER-RELATED"/>
    <property type="match status" value="1"/>
</dbReference>
<feature type="transmembrane region" description="Helical" evidence="6">
    <location>
        <begin position="85"/>
        <end position="107"/>
    </location>
</feature>
<protein>
    <recommendedName>
        <fullName evidence="9">Polysaccharide biosynthesis protein</fullName>
    </recommendedName>
</protein>
<dbReference type="AlphaFoldDB" id="A0A3L7IWZ8"/>
<feature type="transmembrane region" description="Helical" evidence="6">
    <location>
        <begin position="346"/>
        <end position="369"/>
    </location>
</feature>
<dbReference type="EMBL" id="RCWJ01000003">
    <property type="protein sequence ID" value="RLQ82670.1"/>
    <property type="molecule type" value="Genomic_DNA"/>
</dbReference>
<name>A0A3L7IWZ8_9MICO</name>